<dbReference type="HOGENOM" id="CLU_030130_3_1_9"/>
<dbReference type="PATRIC" id="fig|1126833.4.peg.3280"/>
<dbReference type="GO" id="GO:0016811">
    <property type="term" value="F:hydrolase activity, acting on carbon-nitrogen (but not peptide) bonds, in linear amides"/>
    <property type="evidence" value="ECO:0007669"/>
    <property type="project" value="TreeGrafter"/>
</dbReference>
<dbReference type="Pfam" id="PF00795">
    <property type="entry name" value="CN_hydrolase"/>
    <property type="match status" value="1"/>
</dbReference>
<keyword evidence="1" id="KW-0378">Hydrolase</keyword>
<name>A0A0D5NKI2_9BACL</name>
<proteinExistence type="predicted"/>
<dbReference type="InterPro" id="IPR036526">
    <property type="entry name" value="C-N_Hydrolase_sf"/>
</dbReference>
<sequence>MDNGIKLAVVQCDPKVGVENREHNLKFSEATIRQAAKQGANLILFPELNVTGYVFQNRKEAIAHSEAVNGSSVELWSSLSRELNVYIIGSFVERDGELLYDSSVLIGPNGYIGKYRKTHLWNREKLYFSAGNTGFPVFDTEFGKIAMLICWDIWYPETFRIMAMQGAELICTLNNWVYTPGQLYDETGRCMPVYHTMAAAQANNVYIAAASRIGDERGAKFLGNSLIAGPNGWAVKQATAEEDTILIAEVDLGDSSRRHWSEYNDMLFDRRTDMYDVLLGYKEGRVKAR</sequence>
<evidence type="ECO:0000313" key="4">
    <source>
        <dbReference type="Proteomes" id="UP000032633"/>
    </source>
</evidence>
<dbReference type="PANTHER" id="PTHR43674">
    <property type="entry name" value="NITRILASE C965.09-RELATED"/>
    <property type="match status" value="1"/>
</dbReference>
<feature type="domain" description="CN hydrolase" evidence="2">
    <location>
        <begin position="5"/>
        <end position="252"/>
    </location>
</feature>
<dbReference type="OrthoDB" id="9811121at2"/>
<dbReference type="KEGG" id="pbj:VN24_14970"/>
<reference evidence="3 4" key="1">
    <citation type="journal article" date="2015" name="J. Biotechnol.">
        <title>Complete genome sequence of Paenibacillus beijingensis 7188(T) (=DSM 24997(T)), a novel rhizobacterium from jujube garden soil.</title>
        <authorList>
            <person name="Kwak Y."/>
            <person name="Shin J.H."/>
        </authorList>
    </citation>
    <scope>NUCLEOTIDE SEQUENCE [LARGE SCALE GENOMIC DNA]</scope>
    <source>
        <strain evidence="3 4">DSM 24997</strain>
    </source>
</reference>
<dbReference type="SUPFAM" id="SSF56317">
    <property type="entry name" value="Carbon-nitrogen hydrolase"/>
    <property type="match status" value="1"/>
</dbReference>
<organism evidence="3 4">
    <name type="scientific">Paenibacillus beijingensis</name>
    <dbReference type="NCBI Taxonomy" id="1126833"/>
    <lineage>
        <taxon>Bacteria</taxon>
        <taxon>Bacillati</taxon>
        <taxon>Bacillota</taxon>
        <taxon>Bacilli</taxon>
        <taxon>Bacillales</taxon>
        <taxon>Paenibacillaceae</taxon>
        <taxon>Paenibacillus</taxon>
    </lineage>
</organism>
<dbReference type="Gene3D" id="3.60.110.10">
    <property type="entry name" value="Carbon-nitrogen hydrolase"/>
    <property type="match status" value="1"/>
</dbReference>
<dbReference type="AlphaFoldDB" id="A0A0D5NKI2"/>
<keyword evidence="4" id="KW-1185">Reference proteome</keyword>
<dbReference type="PROSITE" id="PS50263">
    <property type="entry name" value="CN_HYDROLASE"/>
    <property type="match status" value="1"/>
</dbReference>
<dbReference type="Proteomes" id="UP000032633">
    <property type="component" value="Chromosome"/>
</dbReference>
<gene>
    <name evidence="3" type="ORF">VN24_14970</name>
</gene>
<dbReference type="EMBL" id="CP011058">
    <property type="protein sequence ID" value="AJY75620.1"/>
    <property type="molecule type" value="Genomic_DNA"/>
</dbReference>
<protein>
    <submittedName>
        <fullName evidence="3">Hydratase</fullName>
    </submittedName>
</protein>
<evidence type="ECO:0000256" key="1">
    <source>
        <dbReference type="ARBA" id="ARBA00022801"/>
    </source>
</evidence>
<dbReference type="RefSeq" id="WP_045671048.1">
    <property type="nucleotide sequence ID" value="NZ_CP011058.1"/>
</dbReference>
<dbReference type="InterPro" id="IPR003010">
    <property type="entry name" value="C-N_Hydrolase"/>
</dbReference>
<dbReference type="STRING" id="1126833.VN24_14970"/>
<dbReference type="CDD" id="cd07580">
    <property type="entry name" value="nitrilase_2"/>
    <property type="match status" value="1"/>
</dbReference>
<dbReference type="InterPro" id="IPR050345">
    <property type="entry name" value="Aliph_Amidase/BUP"/>
</dbReference>
<reference evidence="4" key="2">
    <citation type="submission" date="2015-03" db="EMBL/GenBank/DDBJ databases">
        <title>Genome sequence of Paenibacillus beijingensis strain DSM 24997T.</title>
        <authorList>
            <person name="Kwak Y."/>
            <person name="Shin J.-H."/>
        </authorList>
    </citation>
    <scope>NUCLEOTIDE SEQUENCE [LARGE SCALE GENOMIC DNA]</scope>
    <source>
        <strain evidence="4">DSM 24997</strain>
    </source>
</reference>
<dbReference type="PANTHER" id="PTHR43674:SF16">
    <property type="entry name" value="CARBON-NITROGEN FAMILY, PUTATIVE (AFU_ORTHOLOGUE AFUA_5G02350)-RELATED"/>
    <property type="match status" value="1"/>
</dbReference>
<evidence type="ECO:0000259" key="2">
    <source>
        <dbReference type="PROSITE" id="PS50263"/>
    </source>
</evidence>
<accession>A0A0D5NKI2</accession>
<evidence type="ECO:0000313" key="3">
    <source>
        <dbReference type="EMBL" id="AJY75620.1"/>
    </source>
</evidence>